<gene>
    <name evidence="1" type="ORF">B4N89_10935</name>
</gene>
<dbReference type="OrthoDB" id="4350974at2"/>
<dbReference type="EMBL" id="MWQN01000001">
    <property type="protein sequence ID" value="OPC81391.1"/>
    <property type="molecule type" value="Genomic_DNA"/>
</dbReference>
<dbReference type="AlphaFoldDB" id="A0A1T3NXI9"/>
<dbReference type="Proteomes" id="UP000190037">
    <property type="component" value="Unassembled WGS sequence"/>
</dbReference>
<keyword evidence="2" id="KW-1185">Reference proteome</keyword>
<accession>A0A1T3NXI9</accession>
<name>A0A1T3NXI9_9ACTN</name>
<evidence type="ECO:0000313" key="2">
    <source>
        <dbReference type="Proteomes" id="UP000190037"/>
    </source>
</evidence>
<dbReference type="STRING" id="159449.B4N89_10935"/>
<evidence type="ECO:0000313" key="1">
    <source>
        <dbReference type="EMBL" id="OPC81391.1"/>
    </source>
</evidence>
<proteinExistence type="predicted"/>
<organism evidence="1 2">
    <name type="scientific">Embleya scabrispora</name>
    <dbReference type="NCBI Taxonomy" id="159449"/>
    <lineage>
        <taxon>Bacteria</taxon>
        <taxon>Bacillati</taxon>
        <taxon>Actinomycetota</taxon>
        <taxon>Actinomycetes</taxon>
        <taxon>Kitasatosporales</taxon>
        <taxon>Streptomycetaceae</taxon>
        <taxon>Embleya</taxon>
    </lineage>
</organism>
<sequence length="68" mass="7475">MSGGGVRFGGRSGTADLGLLRQDDELVEQLRRRRPLPVQDRIVGLFDALLAEVDGTAANRRRVVPDRC</sequence>
<protein>
    <submittedName>
        <fullName evidence="1">Uncharacterized protein</fullName>
    </submittedName>
</protein>
<reference evidence="1 2" key="1">
    <citation type="submission" date="2017-03" db="EMBL/GenBank/DDBJ databases">
        <title>Draft genome sequence of Streptomyces scabrisporus NF3, endophyte isolated from Amphipterygium adstringens.</title>
        <authorList>
            <person name="Vazquez M."/>
            <person name="Ceapa C.D."/>
            <person name="Rodriguez Luna D."/>
            <person name="Sanchez Esquivel S."/>
        </authorList>
    </citation>
    <scope>NUCLEOTIDE SEQUENCE [LARGE SCALE GENOMIC DNA]</scope>
    <source>
        <strain evidence="1 2">NF3</strain>
    </source>
</reference>
<comment type="caution">
    <text evidence="1">The sequence shown here is derived from an EMBL/GenBank/DDBJ whole genome shotgun (WGS) entry which is preliminary data.</text>
</comment>
<dbReference type="RefSeq" id="WP_078975690.1">
    <property type="nucleotide sequence ID" value="NZ_MWQN01000001.1"/>
</dbReference>